<dbReference type="RefSeq" id="WP_131447216.1">
    <property type="nucleotide sequence ID" value="NZ_SJZI01000008.1"/>
</dbReference>
<accession>A0A4R1BJ92</accession>
<sequence length="81" mass="8435">MKKVLILAFSAVLMASCNSGSEHAETVKDSTVQAIDSTGAARVDSVEAATDSLKTKTENTFEKTDSANKVLVDSSAKAGKK</sequence>
<evidence type="ECO:0000313" key="3">
    <source>
        <dbReference type="Proteomes" id="UP000295334"/>
    </source>
</evidence>
<evidence type="ECO:0000256" key="1">
    <source>
        <dbReference type="SAM" id="SignalP"/>
    </source>
</evidence>
<dbReference type="PROSITE" id="PS51257">
    <property type="entry name" value="PROKAR_LIPOPROTEIN"/>
    <property type="match status" value="1"/>
</dbReference>
<dbReference type="EMBL" id="SJZI01000008">
    <property type="protein sequence ID" value="TCJ17425.1"/>
    <property type="molecule type" value="Genomic_DNA"/>
</dbReference>
<organism evidence="2 3">
    <name type="scientific">Flaviaesturariibacter flavus</name>
    <dbReference type="NCBI Taxonomy" id="2502780"/>
    <lineage>
        <taxon>Bacteria</taxon>
        <taxon>Pseudomonadati</taxon>
        <taxon>Bacteroidota</taxon>
        <taxon>Chitinophagia</taxon>
        <taxon>Chitinophagales</taxon>
        <taxon>Chitinophagaceae</taxon>
        <taxon>Flaviaestuariibacter</taxon>
    </lineage>
</organism>
<protein>
    <recommendedName>
        <fullName evidence="4">Lipoprotein</fullName>
    </recommendedName>
</protein>
<keyword evidence="3" id="KW-1185">Reference proteome</keyword>
<keyword evidence="1" id="KW-0732">Signal</keyword>
<dbReference type="AlphaFoldDB" id="A0A4R1BJ92"/>
<comment type="caution">
    <text evidence="2">The sequence shown here is derived from an EMBL/GenBank/DDBJ whole genome shotgun (WGS) entry which is preliminary data.</text>
</comment>
<dbReference type="Proteomes" id="UP000295334">
    <property type="component" value="Unassembled WGS sequence"/>
</dbReference>
<proteinExistence type="predicted"/>
<evidence type="ECO:0008006" key="4">
    <source>
        <dbReference type="Google" id="ProtNLM"/>
    </source>
</evidence>
<feature type="signal peptide" evidence="1">
    <location>
        <begin position="1"/>
        <end position="24"/>
    </location>
</feature>
<feature type="chain" id="PRO_5020431486" description="Lipoprotein" evidence="1">
    <location>
        <begin position="25"/>
        <end position="81"/>
    </location>
</feature>
<reference evidence="2 3" key="1">
    <citation type="submission" date="2019-03" db="EMBL/GenBank/DDBJ databases">
        <authorList>
            <person name="Kim M.K.M."/>
        </authorList>
    </citation>
    <scope>NUCLEOTIDE SEQUENCE [LARGE SCALE GENOMIC DNA]</scope>
    <source>
        <strain evidence="2 3">17J68-12</strain>
    </source>
</reference>
<evidence type="ECO:0000313" key="2">
    <source>
        <dbReference type="EMBL" id="TCJ17425.1"/>
    </source>
</evidence>
<name>A0A4R1BJ92_9BACT</name>
<gene>
    <name evidence="2" type="ORF">EPD60_04335</name>
</gene>